<evidence type="ECO:0000313" key="2">
    <source>
        <dbReference type="Proteomes" id="UP000177152"/>
    </source>
</evidence>
<accession>A0A1G2K7B9</accession>
<gene>
    <name evidence="1" type="ORF">A2633_03080</name>
</gene>
<dbReference type="EMBL" id="MHQC01000012">
    <property type="protein sequence ID" value="OGZ95332.1"/>
    <property type="molecule type" value="Genomic_DNA"/>
</dbReference>
<name>A0A1G2K7B9_9BACT</name>
<reference evidence="1 2" key="1">
    <citation type="journal article" date="2016" name="Nat. Commun.">
        <title>Thousands of microbial genomes shed light on interconnected biogeochemical processes in an aquifer system.</title>
        <authorList>
            <person name="Anantharaman K."/>
            <person name="Brown C.T."/>
            <person name="Hug L.A."/>
            <person name="Sharon I."/>
            <person name="Castelle C.J."/>
            <person name="Probst A.J."/>
            <person name="Thomas B.C."/>
            <person name="Singh A."/>
            <person name="Wilkins M.J."/>
            <person name="Karaoz U."/>
            <person name="Brodie E.L."/>
            <person name="Williams K.H."/>
            <person name="Hubbard S.S."/>
            <person name="Banfield J.F."/>
        </authorList>
    </citation>
    <scope>NUCLEOTIDE SEQUENCE [LARGE SCALE GENOMIC DNA]</scope>
</reference>
<organism evidence="1 2">
    <name type="scientific">Candidatus Sungbacteria bacterium RIFCSPHIGHO2_01_FULL_47_32</name>
    <dbReference type="NCBI Taxonomy" id="1802264"/>
    <lineage>
        <taxon>Bacteria</taxon>
        <taxon>Candidatus Sungiibacteriota</taxon>
    </lineage>
</organism>
<evidence type="ECO:0000313" key="1">
    <source>
        <dbReference type="EMBL" id="OGZ95332.1"/>
    </source>
</evidence>
<protein>
    <submittedName>
        <fullName evidence="1">Uncharacterized protein</fullName>
    </submittedName>
</protein>
<sequence length="237" mass="27442">MLYFKQNFDYPPQGDMIENQTVDSISVLNKLLKHNYFFANGKNFPITHLYETSANSRWPYENLWGIYLTKPHFAWMALWMAVTSRASLKKRHVKYFSPARVLGDHIGGISIFNPDALELKDILCEKAYLYFFDPLFLQNLPCINLSEVKSAAEKIAELTKNSFDQRTFAKREKNYTAYVNSSNENLVVDIDDWQVAVINVEKLVPVIEIMLTGKIIGELGNKIEWLKEEVGENYIVK</sequence>
<dbReference type="AlphaFoldDB" id="A0A1G2K7B9"/>
<proteinExistence type="predicted"/>
<comment type="caution">
    <text evidence="1">The sequence shown here is derived from an EMBL/GenBank/DDBJ whole genome shotgun (WGS) entry which is preliminary data.</text>
</comment>
<dbReference type="Proteomes" id="UP000177152">
    <property type="component" value="Unassembled WGS sequence"/>
</dbReference>